<dbReference type="Proteomes" id="UP000299102">
    <property type="component" value="Unassembled WGS sequence"/>
</dbReference>
<name>A0A4C1WY67_EUMVA</name>
<sequence length="126" mass="13542">MLAQRGSGTTTNCCHRCDNVEINGLLFSSRHGMSGLQHNARNSAALNCLRMMQLASSAASVCSVYAVQKTYRASIFLRFLIGAVCAGAGKDRFGLPRLGALVQSPLGIYDSARQNGRHTFNFTIGN</sequence>
<keyword evidence="2" id="KW-1185">Reference proteome</keyword>
<organism evidence="1 2">
    <name type="scientific">Eumeta variegata</name>
    <name type="common">Bagworm moth</name>
    <name type="synonym">Eumeta japonica</name>
    <dbReference type="NCBI Taxonomy" id="151549"/>
    <lineage>
        <taxon>Eukaryota</taxon>
        <taxon>Metazoa</taxon>
        <taxon>Ecdysozoa</taxon>
        <taxon>Arthropoda</taxon>
        <taxon>Hexapoda</taxon>
        <taxon>Insecta</taxon>
        <taxon>Pterygota</taxon>
        <taxon>Neoptera</taxon>
        <taxon>Endopterygota</taxon>
        <taxon>Lepidoptera</taxon>
        <taxon>Glossata</taxon>
        <taxon>Ditrysia</taxon>
        <taxon>Tineoidea</taxon>
        <taxon>Psychidae</taxon>
        <taxon>Oiketicinae</taxon>
        <taxon>Eumeta</taxon>
    </lineage>
</organism>
<gene>
    <name evidence="1" type="ORF">EVAR_46386_1</name>
</gene>
<dbReference type="AlphaFoldDB" id="A0A4C1WY67"/>
<comment type="caution">
    <text evidence="1">The sequence shown here is derived from an EMBL/GenBank/DDBJ whole genome shotgun (WGS) entry which is preliminary data.</text>
</comment>
<dbReference type="EMBL" id="BGZK01000660">
    <property type="protein sequence ID" value="GBP55089.1"/>
    <property type="molecule type" value="Genomic_DNA"/>
</dbReference>
<evidence type="ECO:0000313" key="2">
    <source>
        <dbReference type="Proteomes" id="UP000299102"/>
    </source>
</evidence>
<protein>
    <submittedName>
        <fullName evidence="1">Uncharacterized protein</fullName>
    </submittedName>
</protein>
<proteinExistence type="predicted"/>
<evidence type="ECO:0000313" key="1">
    <source>
        <dbReference type="EMBL" id="GBP55089.1"/>
    </source>
</evidence>
<reference evidence="1 2" key="1">
    <citation type="journal article" date="2019" name="Commun. Biol.">
        <title>The bagworm genome reveals a unique fibroin gene that provides high tensile strength.</title>
        <authorList>
            <person name="Kono N."/>
            <person name="Nakamura H."/>
            <person name="Ohtoshi R."/>
            <person name="Tomita M."/>
            <person name="Numata K."/>
            <person name="Arakawa K."/>
        </authorList>
    </citation>
    <scope>NUCLEOTIDE SEQUENCE [LARGE SCALE GENOMIC DNA]</scope>
</reference>
<accession>A0A4C1WY67</accession>